<reference evidence="1" key="1">
    <citation type="submission" date="2020-06" db="EMBL/GenBank/DDBJ databases">
        <title>Draft genome of Bugula neritina, a colonial animal packing powerful symbionts and potential medicines.</title>
        <authorList>
            <person name="Rayko M."/>
        </authorList>
    </citation>
    <scope>NUCLEOTIDE SEQUENCE [LARGE SCALE GENOMIC DNA]</scope>
    <source>
        <strain evidence="1">Kwan_BN1</strain>
    </source>
</reference>
<sequence>MKDINKLTSNLVNKEGELSSLSKKAVQSISEFETETDTFIKLLHTTRDEQLKAITLEYQKLETQFMTQRCVKQAQINKFLKEKVNAVWSTIQLQRLRIEAKLKKLHQVSFL</sequence>
<gene>
    <name evidence="1" type="ORF">EB796_019228</name>
</gene>
<name>A0A7J7J8A8_BUGNE</name>
<dbReference type="Proteomes" id="UP000593567">
    <property type="component" value="Unassembled WGS sequence"/>
</dbReference>
<comment type="caution">
    <text evidence="1">The sequence shown here is derived from an EMBL/GenBank/DDBJ whole genome shotgun (WGS) entry which is preliminary data.</text>
</comment>
<dbReference type="EMBL" id="VXIV02002847">
    <property type="protein sequence ID" value="KAF6022460.1"/>
    <property type="molecule type" value="Genomic_DNA"/>
</dbReference>
<evidence type="ECO:0000313" key="2">
    <source>
        <dbReference type="Proteomes" id="UP000593567"/>
    </source>
</evidence>
<proteinExistence type="predicted"/>
<protein>
    <submittedName>
        <fullName evidence="1">Uncharacterized protein</fullName>
    </submittedName>
</protein>
<organism evidence="1 2">
    <name type="scientific">Bugula neritina</name>
    <name type="common">Brown bryozoan</name>
    <name type="synonym">Sertularia neritina</name>
    <dbReference type="NCBI Taxonomy" id="10212"/>
    <lineage>
        <taxon>Eukaryota</taxon>
        <taxon>Metazoa</taxon>
        <taxon>Spiralia</taxon>
        <taxon>Lophotrochozoa</taxon>
        <taxon>Bryozoa</taxon>
        <taxon>Gymnolaemata</taxon>
        <taxon>Cheilostomatida</taxon>
        <taxon>Flustrina</taxon>
        <taxon>Buguloidea</taxon>
        <taxon>Bugulidae</taxon>
        <taxon>Bugula</taxon>
    </lineage>
</organism>
<keyword evidence="2" id="KW-1185">Reference proteome</keyword>
<accession>A0A7J7J8A8</accession>
<evidence type="ECO:0000313" key="1">
    <source>
        <dbReference type="EMBL" id="KAF6022460.1"/>
    </source>
</evidence>
<dbReference type="AlphaFoldDB" id="A0A7J7J8A8"/>